<gene>
    <name evidence="1" type="ORF">SS50377_18136</name>
    <name evidence="2" type="ORF">SS50377_26032</name>
</gene>
<reference evidence="2" key="2">
    <citation type="submission" date="2020-12" db="EMBL/GenBank/DDBJ databases">
        <title>New Spironucleus salmonicida genome in near-complete chromosomes.</title>
        <authorList>
            <person name="Xu F."/>
            <person name="Kurt Z."/>
            <person name="Jimenez-Gonzalez A."/>
            <person name="Astvaldsson A."/>
            <person name="Andersson J.O."/>
            <person name="Svard S.G."/>
        </authorList>
    </citation>
    <scope>NUCLEOTIDE SEQUENCE</scope>
    <source>
        <strain evidence="2">ATCC 50377</strain>
    </source>
</reference>
<organism evidence="1">
    <name type="scientific">Spironucleus salmonicida</name>
    <dbReference type="NCBI Taxonomy" id="348837"/>
    <lineage>
        <taxon>Eukaryota</taxon>
        <taxon>Metamonada</taxon>
        <taxon>Diplomonadida</taxon>
        <taxon>Hexamitidae</taxon>
        <taxon>Hexamitinae</taxon>
        <taxon>Spironucleus</taxon>
    </lineage>
</organism>
<sequence>MTFLTNFEYNVQEISAEPVEVNQRGQEHKLCDIKKLRDKPQVRIKVIGLDPILNKKSPKPIFRSKQEYQEYPFQNYRQFRSQQQKKQCGYTSFHHDQKSEYQEQIELLAFNSIESVKGSIREWMKVTNQELAQQSLFARFFQE</sequence>
<evidence type="ECO:0000313" key="1">
    <source>
        <dbReference type="EMBL" id="EST42347.1"/>
    </source>
</evidence>
<keyword evidence="3" id="KW-1185">Reference proteome</keyword>
<dbReference type="AlphaFoldDB" id="V6LD13"/>
<dbReference type="VEuPathDB" id="GiardiaDB:SS50377_26032"/>
<proteinExistence type="predicted"/>
<evidence type="ECO:0000313" key="3">
    <source>
        <dbReference type="Proteomes" id="UP000018208"/>
    </source>
</evidence>
<dbReference type="EMBL" id="AUWU02000006">
    <property type="protein sequence ID" value="KAH0571836.1"/>
    <property type="molecule type" value="Genomic_DNA"/>
</dbReference>
<evidence type="ECO:0000313" key="2">
    <source>
        <dbReference type="EMBL" id="KAH0571836.1"/>
    </source>
</evidence>
<reference evidence="1 2" key="1">
    <citation type="journal article" date="2014" name="PLoS Genet.">
        <title>The Genome of Spironucleus salmonicida Highlights a Fish Pathogen Adapted to Fluctuating Environments.</title>
        <authorList>
            <person name="Xu F."/>
            <person name="Jerlstrom-Hultqvist J."/>
            <person name="Einarsson E."/>
            <person name="Astvaldsson A."/>
            <person name="Svard S.G."/>
            <person name="Andersson J.O."/>
        </authorList>
    </citation>
    <scope>NUCLEOTIDE SEQUENCE</scope>
    <source>
        <strain evidence="2">ATCC 50377</strain>
    </source>
</reference>
<dbReference type="EMBL" id="KI546164">
    <property type="protein sequence ID" value="EST42347.1"/>
    <property type="molecule type" value="Genomic_DNA"/>
</dbReference>
<dbReference type="Proteomes" id="UP000018208">
    <property type="component" value="Unassembled WGS sequence"/>
</dbReference>
<accession>V6LD13</accession>
<name>V6LD13_9EUKA</name>
<protein>
    <submittedName>
        <fullName evidence="1">Uncharacterized protein</fullName>
    </submittedName>
</protein>